<proteinExistence type="predicted"/>
<dbReference type="EMBL" id="CAJNOM010003001">
    <property type="protein sequence ID" value="CAF1640358.1"/>
    <property type="molecule type" value="Genomic_DNA"/>
</dbReference>
<reference evidence="2" key="1">
    <citation type="submission" date="2021-02" db="EMBL/GenBank/DDBJ databases">
        <authorList>
            <person name="Nowell W R."/>
        </authorList>
    </citation>
    <scope>NUCLEOTIDE SEQUENCE</scope>
</reference>
<dbReference type="AlphaFoldDB" id="A0A816DXG6"/>
<accession>A0A816DXG6</accession>
<gene>
    <name evidence="1" type="ORF">BJG266_LOCUS42404</name>
    <name evidence="2" type="ORF">QVE165_LOCUS59270</name>
</gene>
<evidence type="ECO:0000313" key="2">
    <source>
        <dbReference type="EMBL" id="CAF1640358.1"/>
    </source>
</evidence>
<dbReference type="EMBL" id="CAJNOI010002680">
    <property type="protein sequence ID" value="CAF1487232.1"/>
    <property type="molecule type" value="Genomic_DNA"/>
</dbReference>
<comment type="caution">
    <text evidence="2">The sequence shown here is derived from an EMBL/GenBank/DDBJ whole genome shotgun (WGS) entry which is preliminary data.</text>
</comment>
<name>A0A816DXG6_9BILA</name>
<keyword evidence="3" id="KW-1185">Reference proteome</keyword>
<protein>
    <submittedName>
        <fullName evidence="2">Uncharacterized protein</fullName>
    </submittedName>
</protein>
<dbReference type="Proteomes" id="UP000663877">
    <property type="component" value="Unassembled WGS sequence"/>
</dbReference>
<evidence type="ECO:0000313" key="1">
    <source>
        <dbReference type="EMBL" id="CAF1487232.1"/>
    </source>
</evidence>
<organism evidence="2 3">
    <name type="scientific">Adineta steineri</name>
    <dbReference type="NCBI Taxonomy" id="433720"/>
    <lineage>
        <taxon>Eukaryota</taxon>
        <taxon>Metazoa</taxon>
        <taxon>Spiralia</taxon>
        <taxon>Gnathifera</taxon>
        <taxon>Rotifera</taxon>
        <taxon>Eurotatoria</taxon>
        <taxon>Bdelloidea</taxon>
        <taxon>Adinetida</taxon>
        <taxon>Adinetidae</taxon>
        <taxon>Adineta</taxon>
    </lineage>
</organism>
<sequence length="80" mass="9894">MRAEDMLMIHDIDEYLNVREPDEIFNNYKNYDQFHFSEIRYGYVLDTDNEIMNRSLRTPNLWRKLHHLLGEYENDDLKII</sequence>
<dbReference type="Proteomes" id="UP000663832">
    <property type="component" value="Unassembled WGS sequence"/>
</dbReference>
<evidence type="ECO:0000313" key="3">
    <source>
        <dbReference type="Proteomes" id="UP000663832"/>
    </source>
</evidence>